<dbReference type="GO" id="GO:0050421">
    <property type="term" value="F:nitrite reductase (NO-forming) activity"/>
    <property type="evidence" value="ECO:0007669"/>
    <property type="project" value="UniProtKB-EC"/>
</dbReference>
<evidence type="ECO:0000256" key="8">
    <source>
        <dbReference type="ARBA" id="ARBA00023008"/>
    </source>
</evidence>
<dbReference type="Pfam" id="PF07731">
    <property type="entry name" value="Cu-oxidase_2"/>
    <property type="match status" value="1"/>
</dbReference>
<evidence type="ECO:0000313" key="16">
    <source>
        <dbReference type="EMBL" id="QCQ77220.1"/>
    </source>
</evidence>
<reference evidence="16 20" key="6">
    <citation type="submission" date="2019-04" db="EMBL/GenBank/DDBJ databases">
        <title>Methylomes of two halophilic Archaea, Haloarcula marismortui and Haloferax mediterranei.</title>
        <authorList>
            <person name="DasSarma S."/>
            <person name="DasSarma P."/>
            <person name="DasSarma S."/>
            <person name="Fomenkov A."/>
            <person name="Vincze T."/>
            <person name="Anton B.P."/>
            <person name="Roberts R.J."/>
        </authorList>
    </citation>
    <scope>NUCLEOTIDE SEQUENCE [LARGE SCALE GENOMIC DNA]</scope>
    <source>
        <strain evidence="16">ATCC 33500</strain>
        <strain evidence="20">ATCC 33500 / DSM 1411 / JCM 8866 / NBRC 14739 / NCIMB 2177 / R-4</strain>
        <plasmid evidence="16 20">pHME322</plasmid>
    </source>
</reference>
<reference evidence="13" key="1">
    <citation type="journal article" date="2012" name="Appl. Environ. Microbiol.">
        <title>Identification of the haloarchaeal phasin (PhaP) that functions in polyhydroxyalkanoate accumulation and granule formation in Haloferax mediterranei.</title>
        <authorList>
            <person name="Cai S."/>
            <person name="Cai L."/>
            <person name="Liu H."/>
            <person name="Liu X."/>
            <person name="Han J."/>
            <person name="Zhou J."/>
            <person name="Xiang H."/>
        </authorList>
    </citation>
    <scope>NUCLEOTIDE SEQUENCE</scope>
    <source>
        <strain evidence="13">CGMCC 1.2087</strain>
    </source>
</reference>
<evidence type="ECO:0000313" key="13">
    <source>
        <dbReference type="EMBL" id="AFK21067.1"/>
    </source>
</evidence>
<evidence type="ECO:0000256" key="6">
    <source>
        <dbReference type="ARBA" id="ARBA00022737"/>
    </source>
</evidence>
<dbReference type="EC" id="1.7.2.1" evidence="3"/>
<dbReference type="EMBL" id="CP007553">
    <property type="protein sequence ID" value="AHZ24077.1"/>
    <property type="molecule type" value="Genomic_DNA"/>
</dbReference>
<accession>I3RA07</accession>
<geneLocation type="plasmid" evidence="13 17">
    <name>pHM300</name>
</geneLocation>
<evidence type="ECO:0000313" key="15">
    <source>
        <dbReference type="EMBL" id="EMA05150.1"/>
    </source>
</evidence>
<reference evidence="14 19" key="4">
    <citation type="submission" date="2014-04" db="EMBL/GenBank/DDBJ databases">
        <title>Transcriptional profiles of Haloferax mediterranei on the basis of nitrogen availability.</title>
        <authorList>
            <person name="Bautista V."/>
        </authorList>
    </citation>
    <scope>NUCLEOTIDE SEQUENCE [LARGE SCALE GENOMIC DNA]</scope>
    <source>
        <strain evidence="14">ATCC 33500</strain>
        <strain evidence="19">ATCC 33500 / DSM 1411 / JCM 8866 / NBRC 14739 / NCIMB 2177 / R-4</strain>
        <plasmid evidence="14">HMPLAS2</plasmid>
        <plasmid evidence="19">Plasmid HMPLAS2</plasmid>
    </source>
</reference>
<evidence type="ECO:0000313" key="20">
    <source>
        <dbReference type="Proteomes" id="UP000299011"/>
    </source>
</evidence>
<comment type="subunit">
    <text evidence="2">Homotrimer.</text>
</comment>
<reference evidence="15 18" key="3">
    <citation type="journal article" date="2014" name="PLoS Genet.">
        <title>Phylogenetically driven sequencing of extremely halophilic archaea reveals strategies for static and dynamic osmo-response.</title>
        <authorList>
            <person name="Becker E.A."/>
            <person name="Seitzer P.M."/>
            <person name="Tritt A."/>
            <person name="Larsen D."/>
            <person name="Krusor M."/>
            <person name="Yao A.I."/>
            <person name="Wu D."/>
            <person name="Madern D."/>
            <person name="Eisen J.A."/>
            <person name="Darling A.E."/>
            <person name="Facciotti M.T."/>
        </authorList>
    </citation>
    <scope>NUCLEOTIDE SEQUENCE [LARGE SCALE GENOMIC DNA]</scope>
    <source>
        <strain evidence="15">ATCC 33500</strain>
        <strain evidence="18">ATCC 33500 / DSM 1411 / JCM 8866 / NBRC 14739 / NCIMB 2177 / R-4</strain>
    </source>
</reference>
<dbReference type="RefSeq" id="WP_004056127.1">
    <property type="nucleotide sequence ID" value="NC_017943.1"/>
</dbReference>
<keyword evidence="6" id="KW-0677">Repeat</keyword>
<feature type="domain" description="Plastocyanin-like" evidence="11">
    <location>
        <begin position="339"/>
        <end position="443"/>
    </location>
</feature>
<evidence type="ECO:0000313" key="17">
    <source>
        <dbReference type="Proteomes" id="UP000006469"/>
    </source>
</evidence>
<geneLocation type="plasmid" evidence="16 20">
    <name>pHME322</name>
</geneLocation>
<feature type="binding site" description="type 1 copper site" evidence="10">
    <location>
        <position position="228"/>
    </location>
    <ligand>
        <name>Cu cation</name>
        <dbReference type="ChEBI" id="CHEBI:23378"/>
        <label>1</label>
    </ligand>
</feature>
<feature type="binding site" description="type 1 copper site" evidence="10">
    <location>
        <position position="188"/>
    </location>
    <ligand>
        <name>Cu cation</name>
        <dbReference type="ChEBI" id="CHEBI:23378"/>
        <label>1</label>
    </ligand>
</feature>
<dbReference type="PANTHER" id="PTHR11709">
    <property type="entry name" value="MULTI-COPPER OXIDASE"/>
    <property type="match status" value="1"/>
</dbReference>
<dbReference type="InterPro" id="IPR008972">
    <property type="entry name" value="Cupredoxin"/>
</dbReference>
<gene>
    <name evidence="13" type="primary">aniA</name>
    <name evidence="13" type="ordered locus">HFX_5235</name>
    <name evidence="14" type="ORF">BM92_17875</name>
    <name evidence="15" type="ORF">C439_00085</name>
    <name evidence="16" type="ORF">E6P09_18045</name>
</gene>
<keyword evidence="5 10" id="KW-0479">Metal-binding</keyword>
<dbReference type="SUPFAM" id="SSF49503">
    <property type="entry name" value="Cupredoxins"/>
    <property type="match status" value="2"/>
</dbReference>
<dbReference type="InterPro" id="IPR001287">
    <property type="entry name" value="NO2-reductase_Cu"/>
</dbReference>
<evidence type="ECO:0000313" key="19">
    <source>
        <dbReference type="Proteomes" id="UP000027075"/>
    </source>
</evidence>
<feature type="binding site" description="type 1 copper site" evidence="10">
    <location>
        <position position="237"/>
    </location>
    <ligand>
        <name>Cu cation</name>
        <dbReference type="ChEBI" id="CHEBI:23378"/>
        <label>1</label>
    </ligand>
</feature>
<comment type="cofactor">
    <cofactor evidence="10">
        <name>Cu(2+)</name>
        <dbReference type="ChEBI" id="CHEBI:29036"/>
    </cofactor>
</comment>
<feature type="domain" description="Plastocyanin-like" evidence="12">
    <location>
        <begin position="144"/>
        <end position="252"/>
    </location>
</feature>
<evidence type="ECO:0000256" key="10">
    <source>
        <dbReference type="PIRSR" id="PIRSR601287-1"/>
    </source>
</evidence>
<dbReference type="PATRIC" id="fig|523841.21.peg.16"/>
<dbReference type="CDD" id="cd11024">
    <property type="entry name" value="CuRO_1_2DMCO_NIR_like"/>
    <property type="match status" value="1"/>
</dbReference>
<evidence type="ECO:0000256" key="4">
    <source>
        <dbReference type="ARBA" id="ARBA00017290"/>
    </source>
</evidence>
<dbReference type="AlphaFoldDB" id="I3RA07"/>
<evidence type="ECO:0000256" key="3">
    <source>
        <dbReference type="ARBA" id="ARBA00011882"/>
    </source>
</evidence>
<dbReference type="Proteomes" id="UP000011603">
    <property type="component" value="Unassembled WGS sequence"/>
</dbReference>
<proteinExistence type="predicted"/>
<protein>
    <recommendedName>
        <fullName evidence="4">Copper-containing nitrite reductase</fullName>
        <ecNumber evidence="3">1.7.2.1</ecNumber>
    </recommendedName>
</protein>
<comment type="cofactor">
    <cofactor evidence="1 10">
        <name>Cu(+)</name>
        <dbReference type="ChEBI" id="CHEBI:49552"/>
    </cofactor>
</comment>
<dbReference type="InterPro" id="IPR045087">
    <property type="entry name" value="Cu-oxidase_fam"/>
</dbReference>
<keyword evidence="18" id="KW-1185">Reference proteome</keyword>
<keyword evidence="7" id="KW-0560">Oxidoreductase</keyword>
<organism evidence="13 17">
    <name type="scientific">Haloferax mediterranei (strain ATCC 33500 / DSM 1411 / JCM 8866 / NBRC 14739 / NCIMB 2177 / R-4)</name>
    <name type="common">Halobacterium mediterranei</name>
    <dbReference type="NCBI Taxonomy" id="523841"/>
    <lineage>
        <taxon>Archaea</taxon>
        <taxon>Methanobacteriati</taxon>
        <taxon>Methanobacteriota</taxon>
        <taxon>Stenosarchaea group</taxon>
        <taxon>Halobacteria</taxon>
        <taxon>Halobacteriales</taxon>
        <taxon>Haloferacaceae</taxon>
        <taxon>Haloferax</taxon>
    </lineage>
</organism>
<geneLocation type="plasmid" evidence="14 19">
    <name>HMPLAS2</name>
</geneLocation>
<sequence>MTDQHGKSNPPTDEDEAASLTKGLEERLVNSVKNHEGVTRRAVLGGLAIAGSTAITGMGTAQSNTTSTKQKEVMGFGAPGEYTKQQFNPHGFLREFNTGDSTNQRDAIFGRNDYDLNAGVYEENGQTVREFNLVAVDVEQEILPGVTFPMWTYNGQVPGPTLRAEEGDLIRVNFTNGSAKMDHTIHPHLRNLNPRMDGIPQNGPGLLKPGESFTYEWQAQPVGTHLYHCHTLPLKAHVHRGLYGTIIIDPKPEKVRENPRKYIDYHGPITEEVREMAAERARSRNMVSHADYAPDGYDGVDEMVMVMNGFDTNFNGDNEVYGVNTRGFCYAPSQTDAYDGEWKAGQTKKPIQIDTDELQRVHLVNMIEFDFVNSFHTHSQFFDYYDAGTTLFPNRKTIDTVLMCQAQRGVIELDYGNHQPGLYMFHAHQSEFAELGWMSFFEVN</sequence>
<feature type="binding site" description="type 1 copper site" evidence="10">
    <location>
        <position position="229"/>
    </location>
    <ligand>
        <name>Cu cation</name>
        <dbReference type="ChEBI" id="CHEBI:23378"/>
        <label>1</label>
    </ligand>
</feature>
<evidence type="ECO:0000259" key="12">
    <source>
        <dbReference type="Pfam" id="PF07732"/>
    </source>
</evidence>
<dbReference type="Proteomes" id="UP000006469">
    <property type="component" value="Plasmid pHM300"/>
</dbReference>
<evidence type="ECO:0000256" key="1">
    <source>
        <dbReference type="ARBA" id="ARBA00001960"/>
    </source>
</evidence>
<evidence type="ECO:0000256" key="7">
    <source>
        <dbReference type="ARBA" id="ARBA00023002"/>
    </source>
</evidence>
<dbReference type="KEGG" id="hme:HFX_5235"/>
<dbReference type="GeneID" id="40158360"/>
<comment type="catalytic activity">
    <reaction evidence="9">
        <text>nitric oxide + Fe(III)-[cytochrome c] + H2O = Fe(II)-[cytochrome c] + nitrite + 2 H(+)</text>
        <dbReference type="Rhea" id="RHEA:15233"/>
        <dbReference type="Rhea" id="RHEA-COMP:10350"/>
        <dbReference type="Rhea" id="RHEA-COMP:14399"/>
        <dbReference type="ChEBI" id="CHEBI:15377"/>
        <dbReference type="ChEBI" id="CHEBI:15378"/>
        <dbReference type="ChEBI" id="CHEBI:16301"/>
        <dbReference type="ChEBI" id="CHEBI:16480"/>
        <dbReference type="ChEBI" id="CHEBI:29033"/>
        <dbReference type="ChEBI" id="CHEBI:29034"/>
        <dbReference type="EC" id="1.7.2.1"/>
    </reaction>
</comment>
<evidence type="ECO:0000256" key="2">
    <source>
        <dbReference type="ARBA" id="ARBA00011233"/>
    </source>
</evidence>
<dbReference type="EMBL" id="CP001870">
    <property type="protein sequence ID" value="AFK21067.1"/>
    <property type="molecule type" value="Genomic_DNA"/>
</dbReference>
<dbReference type="Pfam" id="PF07732">
    <property type="entry name" value="Cu-oxidase_3"/>
    <property type="match status" value="1"/>
</dbReference>
<dbReference type="InterPro" id="IPR011706">
    <property type="entry name" value="Cu-oxidase_C"/>
</dbReference>
<dbReference type="InterPro" id="IPR011707">
    <property type="entry name" value="Cu-oxidase-like_N"/>
</dbReference>
<evidence type="ECO:0000313" key="14">
    <source>
        <dbReference type="EMBL" id="AHZ24077.1"/>
    </source>
</evidence>
<dbReference type="Proteomes" id="UP000027075">
    <property type="component" value="Plasmid HMPLAS2"/>
</dbReference>
<reference evidence="13" key="5">
    <citation type="submission" date="2014-05" db="EMBL/GenBank/DDBJ databases">
        <authorList>
            <person name="Wang L."/>
            <person name="Yang H."/>
            <person name="Xiang H."/>
        </authorList>
    </citation>
    <scope>NUCLEOTIDE SEQUENCE</scope>
    <source>
        <strain evidence="13">CGMCC 1.2087</strain>
        <plasmid evidence="13">pHM300</plasmid>
    </source>
</reference>
<evidence type="ECO:0000256" key="9">
    <source>
        <dbReference type="ARBA" id="ARBA00049340"/>
    </source>
</evidence>
<keyword evidence="8 10" id="KW-0186">Copper</keyword>
<dbReference type="EMBL" id="CP039141">
    <property type="protein sequence ID" value="QCQ77220.1"/>
    <property type="molecule type" value="Genomic_DNA"/>
</dbReference>
<dbReference type="OrthoDB" id="12293at2157"/>
<evidence type="ECO:0000256" key="5">
    <source>
        <dbReference type="ARBA" id="ARBA00022723"/>
    </source>
</evidence>
<feature type="binding site" description="type 1 copper site" evidence="10">
    <location>
        <position position="428"/>
    </location>
    <ligand>
        <name>Cu cation</name>
        <dbReference type="ChEBI" id="CHEBI:23378"/>
        <label>1</label>
    </ligand>
</feature>
<dbReference type="EMBL" id="AOLO01000001">
    <property type="protein sequence ID" value="EMA05150.1"/>
    <property type="molecule type" value="Genomic_DNA"/>
</dbReference>
<dbReference type="HOGENOM" id="CLU_031740_0_0_2"/>
<dbReference type="Gene3D" id="2.60.40.420">
    <property type="entry name" value="Cupredoxins - blue copper proteins"/>
    <property type="match status" value="2"/>
</dbReference>
<name>I3RA07_HALMT</name>
<feature type="binding site" description="type 1 copper site" evidence="10">
    <location>
        <position position="183"/>
    </location>
    <ligand>
        <name>Cu cation</name>
        <dbReference type="ChEBI" id="CHEBI:23378"/>
        <label>1</label>
    </ligand>
</feature>
<keyword evidence="13" id="KW-0614">Plasmid</keyword>
<reference evidence="13 17" key="2">
    <citation type="journal article" date="2012" name="J. Bacteriol.">
        <title>Complete genome sequence of the metabolically versatile halophilic archaeon Haloferax mediterranei, a poly(3-hydroxybutyrate-co-3-hydroxyvalerate) producer.</title>
        <authorList>
            <person name="Han J."/>
            <person name="Zhang F."/>
            <person name="Hou J."/>
            <person name="Liu X."/>
            <person name="Li M."/>
            <person name="Liu H."/>
            <person name="Cai L."/>
            <person name="Zhang B."/>
            <person name="Chen Y."/>
            <person name="Zhou J."/>
            <person name="Hu S."/>
            <person name="Xiang H."/>
        </authorList>
    </citation>
    <scope>NUCLEOTIDE SEQUENCE [LARGE SCALE GENOMIC DNA]</scope>
    <source>
        <strain evidence="17">ATCC 33500 / DSM 1411 / JCM 8866 / NBRC 14739 / NCIMB 2177 / R-4</strain>
        <strain evidence="13">CGMCC 1.2087</strain>
        <plasmid evidence="17">pHM300</plasmid>
    </source>
</reference>
<evidence type="ECO:0000313" key="18">
    <source>
        <dbReference type="Proteomes" id="UP000011603"/>
    </source>
</evidence>
<dbReference type="GO" id="GO:0005507">
    <property type="term" value="F:copper ion binding"/>
    <property type="evidence" value="ECO:0007669"/>
    <property type="project" value="InterPro"/>
</dbReference>
<evidence type="ECO:0000259" key="11">
    <source>
        <dbReference type="Pfam" id="PF07731"/>
    </source>
</evidence>
<dbReference type="Proteomes" id="UP000299011">
    <property type="component" value="Plasmid pHME322"/>
</dbReference>
<dbReference type="PRINTS" id="PR00695">
    <property type="entry name" value="CUNO2RDTASE"/>
</dbReference>
<dbReference type="PANTHER" id="PTHR11709:SF394">
    <property type="entry name" value="FI03373P-RELATED"/>
    <property type="match status" value="1"/>
</dbReference>